<evidence type="ECO:0000256" key="2">
    <source>
        <dbReference type="ARBA" id="ARBA00023082"/>
    </source>
</evidence>
<evidence type="ECO:0000259" key="8">
    <source>
        <dbReference type="Pfam" id="PF04545"/>
    </source>
</evidence>
<keyword evidence="10" id="KW-1185">Reference proteome</keyword>
<dbReference type="GO" id="GO:0016987">
    <property type="term" value="F:sigma factor activity"/>
    <property type="evidence" value="ECO:0007669"/>
    <property type="project" value="UniProtKB-KW"/>
</dbReference>
<reference evidence="9" key="1">
    <citation type="submission" date="2020-12" db="EMBL/GenBank/DDBJ databases">
        <title>Leucobacter sp. CAS1, isolated from Chromium sludge.</title>
        <authorList>
            <person name="Xu Z."/>
        </authorList>
    </citation>
    <scope>NUCLEOTIDE SEQUENCE</scope>
    <source>
        <strain evidence="9">CSA1</strain>
    </source>
</reference>
<dbReference type="InterPro" id="IPR007624">
    <property type="entry name" value="RNA_pol_sigma70_r3"/>
</dbReference>
<dbReference type="RefSeq" id="WP_200115855.1">
    <property type="nucleotide sequence ID" value="NZ_JAEHOH010000015.1"/>
</dbReference>
<protein>
    <submittedName>
        <fullName evidence="9">Sigma-70 family RNA polymerase sigma factor</fullName>
    </submittedName>
</protein>
<dbReference type="GO" id="GO:0006352">
    <property type="term" value="P:DNA-templated transcription initiation"/>
    <property type="evidence" value="ECO:0007669"/>
    <property type="project" value="InterPro"/>
</dbReference>
<evidence type="ECO:0000256" key="4">
    <source>
        <dbReference type="ARBA" id="ARBA00023163"/>
    </source>
</evidence>
<comment type="caution">
    <text evidence="9">The sequence shown here is derived from an EMBL/GenBank/DDBJ whole genome shotgun (WGS) entry which is preliminary data.</text>
</comment>
<gene>
    <name evidence="9" type="ORF">JD276_11815</name>
</gene>
<dbReference type="InterPro" id="IPR014284">
    <property type="entry name" value="RNA_pol_sigma-70_dom"/>
</dbReference>
<dbReference type="Pfam" id="PF04539">
    <property type="entry name" value="Sigma70_r3"/>
    <property type="match status" value="1"/>
</dbReference>
<keyword evidence="2" id="KW-0731">Sigma factor</keyword>
<feature type="domain" description="RNA polymerase sigma-70 region 2" evidence="7">
    <location>
        <begin position="31"/>
        <end position="97"/>
    </location>
</feature>
<dbReference type="SUPFAM" id="SSF88946">
    <property type="entry name" value="Sigma2 domain of RNA polymerase sigma factors"/>
    <property type="match status" value="1"/>
</dbReference>
<dbReference type="InterPro" id="IPR013324">
    <property type="entry name" value="RNA_pol_sigma_r3/r4-like"/>
</dbReference>
<dbReference type="PANTHER" id="PTHR30385">
    <property type="entry name" value="SIGMA FACTOR F FLAGELLAR"/>
    <property type="match status" value="1"/>
</dbReference>
<name>A0A934UVQ1_9MICO</name>
<evidence type="ECO:0000256" key="5">
    <source>
        <dbReference type="SAM" id="MobiDB-lite"/>
    </source>
</evidence>
<keyword evidence="4" id="KW-0804">Transcription</keyword>
<dbReference type="EMBL" id="JAEHOH010000015">
    <property type="protein sequence ID" value="MBK0419721.1"/>
    <property type="molecule type" value="Genomic_DNA"/>
</dbReference>
<dbReference type="PANTHER" id="PTHR30385:SF4">
    <property type="entry name" value="RNA POLYMERASE SIGMA-E FACTOR"/>
    <property type="match status" value="1"/>
</dbReference>
<dbReference type="Gene3D" id="1.20.140.160">
    <property type="match status" value="1"/>
</dbReference>
<dbReference type="InterPro" id="IPR013325">
    <property type="entry name" value="RNA_pol_sigma_r2"/>
</dbReference>
<keyword evidence="3" id="KW-0238">DNA-binding</keyword>
<proteinExistence type="predicted"/>
<evidence type="ECO:0000313" key="10">
    <source>
        <dbReference type="Proteomes" id="UP000608530"/>
    </source>
</evidence>
<keyword evidence="1" id="KW-0805">Transcription regulation</keyword>
<dbReference type="PRINTS" id="PR00046">
    <property type="entry name" value="SIGMA70FCT"/>
</dbReference>
<dbReference type="AlphaFoldDB" id="A0A934UVQ1"/>
<organism evidence="9 10">
    <name type="scientific">Leucobacter chromiisoli</name>
    <dbReference type="NCBI Taxonomy" id="2796471"/>
    <lineage>
        <taxon>Bacteria</taxon>
        <taxon>Bacillati</taxon>
        <taxon>Actinomycetota</taxon>
        <taxon>Actinomycetes</taxon>
        <taxon>Micrococcales</taxon>
        <taxon>Microbacteriaceae</taxon>
        <taxon>Leucobacter</taxon>
    </lineage>
</organism>
<evidence type="ECO:0000259" key="6">
    <source>
        <dbReference type="Pfam" id="PF04539"/>
    </source>
</evidence>
<feature type="domain" description="RNA polymerase sigma-70 region 4" evidence="8">
    <location>
        <begin position="192"/>
        <end position="240"/>
    </location>
</feature>
<dbReference type="NCBIfam" id="TIGR02937">
    <property type="entry name" value="sigma70-ECF"/>
    <property type="match status" value="1"/>
</dbReference>
<dbReference type="Gene3D" id="1.20.120.1810">
    <property type="match status" value="1"/>
</dbReference>
<evidence type="ECO:0000256" key="3">
    <source>
        <dbReference type="ARBA" id="ARBA00023125"/>
    </source>
</evidence>
<dbReference type="GO" id="GO:0003677">
    <property type="term" value="F:DNA binding"/>
    <property type="evidence" value="ECO:0007669"/>
    <property type="project" value="UniProtKB-KW"/>
</dbReference>
<accession>A0A934UVQ1</accession>
<feature type="compositionally biased region" description="Basic and acidic residues" evidence="5">
    <location>
        <begin position="255"/>
        <end position="293"/>
    </location>
</feature>
<dbReference type="Proteomes" id="UP000608530">
    <property type="component" value="Unassembled WGS sequence"/>
</dbReference>
<dbReference type="CDD" id="cd06171">
    <property type="entry name" value="Sigma70_r4"/>
    <property type="match status" value="1"/>
</dbReference>
<evidence type="ECO:0000259" key="7">
    <source>
        <dbReference type="Pfam" id="PF04542"/>
    </source>
</evidence>
<feature type="region of interest" description="Disordered" evidence="5">
    <location>
        <begin position="252"/>
        <end position="293"/>
    </location>
</feature>
<dbReference type="Pfam" id="PF04545">
    <property type="entry name" value="Sigma70_r4"/>
    <property type="match status" value="1"/>
</dbReference>
<dbReference type="InterPro" id="IPR000943">
    <property type="entry name" value="RNA_pol_sigma70"/>
</dbReference>
<feature type="domain" description="RNA polymerase sigma-70 region 3" evidence="6">
    <location>
        <begin position="111"/>
        <end position="178"/>
    </location>
</feature>
<evidence type="ECO:0000256" key="1">
    <source>
        <dbReference type="ARBA" id="ARBA00023015"/>
    </source>
</evidence>
<dbReference type="SUPFAM" id="SSF88659">
    <property type="entry name" value="Sigma3 and sigma4 domains of RNA polymerase sigma factors"/>
    <property type="match status" value="2"/>
</dbReference>
<dbReference type="Pfam" id="PF04542">
    <property type="entry name" value="Sigma70_r2"/>
    <property type="match status" value="1"/>
</dbReference>
<sequence length="293" mass="33159">MSVITALPLHPVDVSSSDDAQQSRSNERVVSHLDVAEALAWRFTAGHRDIDDLRQVAYMGLVKASRRYDPDKGEDFVSFAVPTISGELKRHLRDQGWLVRPPRRVQELHLSIAKTRDALTQELQREPSAEDFAERLGVRPEEVWEALESHNSMQPLSLDAPLGEDGDSLADCIAEDDETFERAEIVATLAPALQRLGRRERQILYLRFYREFTQQEIARSVHVTQMHVSRLLSRTLGELRAALTEGRPVVPIHPAGREAAHPTEREAAHPARREAQAHPARRETLHAVERRIA</sequence>
<evidence type="ECO:0000313" key="9">
    <source>
        <dbReference type="EMBL" id="MBK0419721.1"/>
    </source>
</evidence>
<dbReference type="InterPro" id="IPR007630">
    <property type="entry name" value="RNA_pol_sigma70_r4"/>
</dbReference>
<dbReference type="InterPro" id="IPR007627">
    <property type="entry name" value="RNA_pol_sigma70_r2"/>
</dbReference>